<dbReference type="Proteomes" id="UP000029577">
    <property type="component" value="Unassembled WGS sequence"/>
</dbReference>
<dbReference type="OrthoDB" id="5288620at2"/>
<keyword evidence="1" id="KW-0808">Transferase</keyword>
<sequence>MTDKSNTPAEHKDTWQTPPEIFRALNAEFQFQLDAAASPHNALWRKFITAEQDTLRTEWGDYVENGYAWLNPPYSAPLPFVEKAAKEKELNHVGCVMLLPADISVGWFREAVKTASEVRLITGGRLAFISSQTGKPVGGNNKGSLLIIWHPWPTGSCQFKTVDRDQLMDFGKRLIARAA</sequence>
<gene>
    <name evidence="1" type="ORF">HA49_08485</name>
</gene>
<dbReference type="Pfam" id="PF05869">
    <property type="entry name" value="Dam"/>
    <property type="match status" value="1"/>
</dbReference>
<dbReference type="STRING" id="642227.HA49_08485"/>
<dbReference type="GO" id="GO:0009007">
    <property type="term" value="F:site-specific DNA-methyltransferase (adenine-specific) activity"/>
    <property type="evidence" value="ECO:0007669"/>
    <property type="project" value="InterPro"/>
</dbReference>
<dbReference type="InterPro" id="IPR008593">
    <property type="entry name" value="Dam_MeTrfase"/>
</dbReference>
<organism evidence="1 2">
    <name type="scientific">Tatumella morbirosei</name>
    <dbReference type="NCBI Taxonomy" id="642227"/>
    <lineage>
        <taxon>Bacteria</taxon>
        <taxon>Pseudomonadati</taxon>
        <taxon>Pseudomonadota</taxon>
        <taxon>Gammaproteobacteria</taxon>
        <taxon>Enterobacterales</taxon>
        <taxon>Erwiniaceae</taxon>
        <taxon>Tatumella</taxon>
    </lineage>
</organism>
<keyword evidence="2" id="KW-1185">Reference proteome</keyword>
<name>A0A095VKW0_9GAMM</name>
<proteinExistence type="predicted"/>
<comment type="caution">
    <text evidence="1">The sequence shown here is derived from an EMBL/GenBank/DDBJ whole genome shotgun (WGS) entry which is preliminary data.</text>
</comment>
<dbReference type="AlphaFoldDB" id="A0A095VKW0"/>
<dbReference type="NCBIfam" id="TIGR01712">
    <property type="entry name" value="phage_N6A_met"/>
    <property type="match status" value="1"/>
</dbReference>
<dbReference type="GO" id="GO:0032259">
    <property type="term" value="P:methylation"/>
    <property type="evidence" value="ECO:0007669"/>
    <property type="project" value="UniProtKB-KW"/>
</dbReference>
<dbReference type="GO" id="GO:0009307">
    <property type="term" value="P:DNA restriction-modification system"/>
    <property type="evidence" value="ECO:0007669"/>
    <property type="project" value="InterPro"/>
</dbReference>
<reference evidence="1" key="1">
    <citation type="submission" date="2014-12" db="EMBL/GenBank/DDBJ databases">
        <title>The draft genome of the Tatumella morbirosei type strain, LMG23360T isolated from pineapple rot.</title>
        <authorList>
            <person name="Smits T.H."/>
            <person name="Palmer M."/>
            <person name="Venter S.N."/>
            <person name="Duffy B."/>
            <person name="Steenkamp E.T."/>
            <person name="Chan W.Y."/>
            <person name="Coutinho T.A."/>
            <person name="Coetzee M.P."/>
            <person name="De Maayer P."/>
        </authorList>
    </citation>
    <scope>NUCLEOTIDE SEQUENCE [LARGE SCALE GENOMIC DNA]</scope>
    <source>
        <strain evidence="1">LMG 23360</strain>
    </source>
</reference>
<dbReference type="eggNOG" id="ENOG502Z8BH">
    <property type="taxonomic scope" value="Bacteria"/>
</dbReference>
<keyword evidence="1" id="KW-0489">Methyltransferase</keyword>
<accession>A0A095VKW0</accession>
<dbReference type="RefSeq" id="WP_038018872.1">
    <property type="nucleotide sequence ID" value="NZ_JPKR02000004.1"/>
</dbReference>
<dbReference type="EMBL" id="JPKR02000004">
    <property type="protein sequence ID" value="KGD75260.1"/>
    <property type="molecule type" value="Genomic_DNA"/>
</dbReference>
<protein>
    <submittedName>
        <fullName evidence="1">Adenine methyltransferase</fullName>
    </submittedName>
</protein>
<evidence type="ECO:0000313" key="2">
    <source>
        <dbReference type="Proteomes" id="UP000029577"/>
    </source>
</evidence>
<evidence type="ECO:0000313" key="1">
    <source>
        <dbReference type="EMBL" id="KGD75260.1"/>
    </source>
</evidence>
<dbReference type="GO" id="GO:0003677">
    <property type="term" value="F:DNA binding"/>
    <property type="evidence" value="ECO:0007669"/>
    <property type="project" value="InterPro"/>
</dbReference>